<evidence type="ECO:0000256" key="4">
    <source>
        <dbReference type="RuleBase" id="RU000481"/>
    </source>
</evidence>
<dbReference type="InterPro" id="IPR050881">
    <property type="entry name" value="LL-DAP_aminotransferase"/>
</dbReference>
<keyword evidence="7" id="KW-1185">Reference proteome</keyword>
<proteinExistence type="inferred from homology"/>
<dbReference type="GO" id="GO:0010285">
    <property type="term" value="F:L,L-diaminopimelate aminotransferase activity"/>
    <property type="evidence" value="ECO:0007669"/>
    <property type="project" value="UniProtKB-EC"/>
</dbReference>
<evidence type="ECO:0000256" key="2">
    <source>
        <dbReference type="ARBA" id="ARBA00022576"/>
    </source>
</evidence>
<dbReference type="SUPFAM" id="SSF53383">
    <property type="entry name" value="PLP-dependent transferases"/>
    <property type="match status" value="1"/>
</dbReference>
<dbReference type="NCBIfam" id="NF006756">
    <property type="entry name" value="PRK09276.1"/>
    <property type="match status" value="1"/>
</dbReference>
<dbReference type="PANTHER" id="PTHR42832:SF3">
    <property type="entry name" value="L-GLUTAMINE--4-(METHYLSULFANYL)-2-OXOBUTANOATE AMINOTRANSFERASE"/>
    <property type="match status" value="1"/>
</dbReference>
<dbReference type="Gene3D" id="3.40.640.10">
    <property type="entry name" value="Type I PLP-dependent aspartate aminotransferase-like (Major domain)"/>
    <property type="match status" value="1"/>
</dbReference>
<evidence type="ECO:0000256" key="3">
    <source>
        <dbReference type="ARBA" id="ARBA00022679"/>
    </source>
</evidence>
<dbReference type="InterPro" id="IPR015424">
    <property type="entry name" value="PyrdxlP-dep_Trfase"/>
</dbReference>
<dbReference type="Gene3D" id="3.90.1150.10">
    <property type="entry name" value="Aspartate Aminotransferase, domain 1"/>
    <property type="match status" value="1"/>
</dbReference>
<gene>
    <name evidence="6" type="ORF">ACFQ3N_16525</name>
</gene>
<organism evidence="6 7">
    <name type="scientific">Virgibacillus byunsanensis</name>
    <dbReference type="NCBI Taxonomy" id="570945"/>
    <lineage>
        <taxon>Bacteria</taxon>
        <taxon>Bacillati</taxon>
        <taxon>Bacillota</taxon>
        <taxon>Bacilli</taxon>
        <taxon>Bacillales</taxon>
        <taxon>Bacillaceae</taxon>
        <taxon>Virgibacillus</taxon>
    </lineage>
</organism>
<dbReference type="InterPro" id="IPR015422">
    <property type="entry name" value="PyrdxlP-dep_Trfase_small"/>
</dbReference>
<dbReference type="Pfam" id="PF00155">
    <property type="entry name" value="Aminotran_1_2"/>
    <property type="match status" value="1"/>
</dbReference>
<comment type="cofactor">
    <cofactor evidence="1 4">
        <name>pyridoxal 5'-phosphate</name>
        <dbReference type="ChEBI" id="CHEBI:597326"/>
    </cofactor>
</comment>
<dbReference type="InterPro" id="IPR004839">
    <property type="entry name" value="Aminotransferase_I/II_large"/>
</dbReference>
<dbReference type="InterPro" id="IPR004838">
    <property type="entry name" value="NHTrfase_class1_PyrdxlP-BS"/>
</dbReference>
<dbReference type="CDD" id="cd00609">
    <property type="entry name" value="AAT_like"/>
    <property type="match status" value="1"/>
</dbReference>
<dbReference type="Proteomes" id="UP001597040">
    <property type="component" value="Unassembled WGS sequence"/>
</dbReference>
<protein>
    <recommendedName>
        <fullName evidence="4">Aminotransferase</fullName>
        <ecNumber evidence="4">2.6.1.-</ecNumber>
    </recommendedName>
</protein>
<keyword evidence="2 4" id="KW-0032">Aminotransferase</keyword>
<dbReference type="RefSeq" id="WP_390363636.1">
    <property type="nucleotide sequence ID" value="NZ_JBHTKJ010000053.1"/>
</dbReference>
<dbReference type="PANTHER" id="PTHR42832">
    <property type="entry name" value="AMINO ACID AMINOTRANSFERASE"/>
    <property type="match status" value="1"/>
</dbReference>
<sequence length="393" mass="43184">MAFVSNKVKNLPPYLFSEFQRKKRQLEAKGIDVIDLGIGAPDLPTPEFVIDKMVEEARKPENHRYSTYSGCVEFKEAVAGYYKTQYDVDLDPETEVLALIGSKEGIANLVQAVINPGDTVLLPDPCYPVYRTAVHLADGNVVDLPLDSENGYTPRFERVAKEKLQNAKLMLLNYPSNPTSATVNVNTFLEAITFAKRNNLMLAHDAAYDLVTFQGYKAPSVLQAPNAKDYAVEFGSMSKSFSMTGWRIGYVVGNKSVIQALATLKSNIDTCQFLPIQKAAATALNSDLSAVAVNNKIYQGRMEKMHAALQQLGIDAEVPKGTIFIWAKVPKGYTSLSFVNHLLDEAGVIVTPGTAFGPSGEGYFRIALSVTTERLDEVVQRMKKLNVGEVPKT</sequence>
<feature type="domain" description="Aminotransferase class I/classII large" evidence="5">
    <location>
        <begin position="32"/>
        <end position="381"/>
    </location>
</feature>
<evidence type="ECO:0000256" key="1">
    <source>
        <dbReference type="ARBA" id="ARBA00001933"/>
    </source>
</evidence>
<evidence type="ECO:0000259" key="5">
    <source>
        <dbReference type="Pfam" id="PF00155"/>
    </source>
</evidence>
<evidence type="ECO:0000313" key="6">
    <source>
        <dbReference type="EMBL" id="MFD1039979.1"/>
    </source>
</evidence>
<accession>A0ABW3LR48</accession>
<dbReference type="PROSITE" id="PS00105">
    <property type="entry name" value="AA_TRANSFER_CLASS_1"/>
    <property type="match status" value="1"/>
</dbReference>
<keyword evidence="3 4" id="KW-0808">Transferase</keyword>
<evidence type="ECO:0000313" key="7">
    <source>
        <dbReference type="Proteomes" id="UP001597040"/>
    </source>
</evidence>
<dbReference type="InterPro" id="IPR015421">
    <property type="entry name" value="PyrdxlP-dep_Trfase_major"/>
</dbReference>
<comment type="caution">
    <text evidence="6">The sequence shown here is derived from an EMBL/GenBank/DDBJ whole genome shotgun (WGS) entry which is preliminary data.</text>
</comment>
<name>A0ABW3LR48_9BACI</name>
<comment type="similarity">
    <text evidence="4">Belongs to the class-I pyridoxal-phosphate-dependent aminotransferase family.</text>
</comment>
<reference evidence="7" key="1">
    <citation type="journal article" date="2019" name="Int. J. Syst. Evol. Microbiol.">
        <title>The Global Catalogue of Microorganisms (GCM) 10K type strain sequencing project: providing services to taxonomists for standard genome sequencing and annotation.</title>
        <authorList>
            <consortium name="The Broad Institute Genomics Platform"/>
            <consortium name="The Broad Institute Genome Sequencing Center for Infectious Disease"/>
            <person name="Wu L."/>
            <person name="Ma J."/>
        </authorList>
    </citation>
    <scope>NUCLEOTIDE SEQUENCE [LARGE SCALE GENOMIC DNA]</scope>
    <source>
        <strain evidence="7">CCUG 56754</strain>
    </source>
</reference>
<dbReference type="EMBL" id="JBHTKJ010000053">
    <property type="protein sequence ID" value="MFD1039979.1"/>
    <property type="molecule type" value="Genomic_DNA"/>
</dbReference>
<dbReference type="EC" id="2.6.1.-" evidence="4"/>